<reference evidence="1 2" key="1">
    <citation type="journal article" date="2016" name="Nat. Commun.">
        <title>Thousands of microbial genomes shed light on interconnected biogeochemical processes in an aquifer system.</title>
        <authorList>
            <person name="Anantharaman K."/>
            <person name="Brown C.T."/>
            <person name="Hug L.A."/>
            <person name="Sharon I."/>
            <person name="Castelle C.J."/>
            <person name="Probst A.J."/>
            <person name="Thomas B.C."/>
            <person name="Singh A."/>
            <person name="Wilkins M.J."/>
            <person name="Karaoz U."/>
            <person name="Brodie E.L."/>
            <person name="Williams K.H."/>
            <person name="Hubbard S.S."/>
            <person name="Banfield J.F."/>
        </authorList>
    </citation>
    <scope>NUCLEOTIDE SEQUENCE [LARGE SCALE GENOMIC DNA]</scope>
</reference>
<gene>
    <name evidence="1" type="ORF">A2V58_07920</name>
</gene>
<comment type="caution">
    <text evidence="1">The sequence shown here is derived from an EMBL/GenBank/DDBJ whole genome shotgun (WGS) entry which is preliminary data.</text>
</comment>
<evidence type="ECO:0000313" key="1">
    <source>
        <dbReference type="EMBL" id="OGI59107.1"/>
    </source>
</evidence>
<organism evidence="1 2">
    <name type="scientific">Candidatus Muproteobacteria bacterium RBG_19FT_COMBO_61_10</name>
    <dbReference type="NCBI Taxonomy" id="1817761"/>
    <lineage>
        <taxon>Bacteria</taxon>
        <taxon>Pseudomonadati</taxon>
        <taxon>Pseudomonadota</taxon>
        <taxon>Candidatus Muproteobacteria</taxon>
    </lineage>
</organism>
<proteinExistence type="predicted"/>
<name>A0A1F6UP12_9PROT</name>
<evidence type="ECO:0000313" key="2">
    <source>
        <dbReference type="Proteomes" id="UP000177950"/>
    </source>
</evidence>
<dbReference type="EMBL" id="MFSV01000011">
    <property type="protein sequence ID" value="OGI59107.1"/>
    <property type="molecule type" value="Genomic_DNA"/>
</dbReference>
<sequence length="66" mass="6578">MRVLGARGTLAHAAGDTQHELAAHALGDGEGRGIVRIEHHLGQAGAVAQIDEDHPTVIAAAAGPAA</sequence>
<accession>A0A1F6UP12</accession>
<dbReference type="Proteomes" id="UP000177950">
    <property type="component" value="Unassembled WGS sequence"/>
</dbReference>
<protein>
    <submittedName>
        <fullName evidence="1">Uncharacterized protein</fullName>
    </submittedName>
</protein>
<dbReference type="AlphaFoldDB" id="A0A1F6UP12"/>